<protein>
    <submittedName>
        <fullName evidence="1">Uncharacterized protein</fullName>
    </submittedName>
</protein>
<dbReference type="AlphaFoldDB" id="A0A5M6DT44"/>
<dbReference type="RefSeq" id="WP_150086436.1">
    <property type="nucleotide sequence ID" value="NZ_VWSF01000001.1"/>
</dbReference>
<name>A0A5M6DT44_9BACT</name>
<dbReference type="Proteomes" id="UP000323426">
    <property type="component" value="Unassembled WGS sequence"/>
</dbReference>
<sequence>MRPANFWPELQVEYVLKNTSFFYFRNHYRFNFDDANNYLGEKGLTESLERVQVRAGYEQVFNNQWSLGIAESYAKEQTRGIFFNEVYARHISTFGKIRFAQRASFEHILRWPTNNNGRIRFRADLEQNINVGKRLIRPRLSYDLFYNISYQNPKGPNIAQRLVDRTRLRLEVLYNFNERFSATPYFTEQVDFTGKAPEYSAAGEIIKPASKQNAHTPIVGLDLRYVLFHGGEPFPRTLPSHSSK</sequence>
<gene>
    <name evidence="1" type="ORF">F0145_02235</name>
</gene>
<comment type="caution">
    <text evidence="1">The sequence shown here is derived from an EMBL/GenBank/DDBJ whole genome shotgun (WGS) entry which is preliminary data.</text>
</comment>
<organism evidence="1 2">
    <name type="scientific">Adhaeribacter rhizoryzae</name>
    <dbReference type="NCBI Taxonomy" id="2607907"/>
    <lineage>
        <taxon>Bacteria</taxon>
        <taxon>Pseudomonadati</taxon>
        <taxon>Bacteroidota</taxon>
        <taxon>Cytophagia</taxon>
        <taxon>Cytophagales</taxon>
        <taxon>Hymenobacteraceae</taxon>
        <taxon>Adhaeribacter</taxon>
    </lineage>
</organism>
<keyword evidence="2" id="KW-1185">Reference proteome</keyword>
<dbReference type="EMBL" id="VWSF01000001">
    <property type="protein sequence ID" value="KAA5549429.1"/>
    <property type="molecule type" value="Genomic_DNA"/>
</dbReference>
<accession>A0A5M6DT44</accession>
<reference evidence="1 2" key="1">
    <citation type="submission" date="2019-09" db="EMBL/GenBank/DDBJ databases">
        <title>Genome sequence and assembly of Adhaeribacter sp.</title>
        <authorList>
            <person name="Chhetri G."/>
        </authorList>
    </citation>
    <scope>NUCLEOTIDE SEQUENCE [LARGE SCALE GENOMIC DNA]</scope>
    <source>
        <strain evidence="1 2">DK36</strain>
    </source>
</reference>
<evidence type="ECO:0000313" key="2">
    <source>
        <dbReference type="Proteomes" id="UP000323426"/>
    </source>
</evidence>
<evidence type="ECO:0000313" key="1">
    <source>
        <dbReference type="EMBL" id="KAA5549429.1"/>
    </source>
</evidence>
<proteinExistence type="predicted"/>